<dbReference type="InterPro" id="IPR036390">
    <property type="entry name" value="WH_DNA-bd_sf"/>
</dbReference>
<proteinExistence type="inferred from homology"/>
<dbReference type="SUPFAM" id="SSF46785">
    <property type="entry name" value="Winged helix' DNA-binding domain"/>
    <property type="match status" value="1"/>
</dbReference>
<dbReference type="CDD" id="cd08417">
    <property type="entry name" value="PBP2_Nitroaromatics_like"/>
    <property type="match status" value="1"/>
</dbReference>
<evidence type="ECO:0000259" key="5">
    <source>
        <dbReference type="PROSITE" id="PS50931"/>
    </source>
</evidence>
<keyword evidence="3" id="KW-0238">DNA-binding</keyword>
<keyword evidence="4" id="KW-0804">Transcription</keyword>
<dbReference type="KEGG" id="cfi:Celf_3000"/>
<name>F4GYK2_CELFA</name>
<evidence type="ECO:0000313" key="6">
    <source>
        <dbReference type="EMBL" id="AEE47119.1"/>
    </source>
</evidence>
<evidence type="ECO:0000256" key="4">
    <source>
        <dbReference type="ARBA" id="ARBA00023163"/>
    </source>
</evidence>
<gene>
    <name evidence="6" type="ordered locus">Celf_3000</name>
</gene>
<dbReference type="PANTHER" id="PTHR30118">
    <property type="entry name" value="HTH-TYPE TRANSCRIPTIONAL REGULATOR LEUO-RELATED"/>
    <property type="match status" value="1"/>
</dbReference>
<dbReference type="GO" id="GO:0003677">
    <property type="term" value="F:DNA binding"/>
    <property type="evidence" value="ECO:0007669"/>
    <property type="project" value="UniProtKB-KW"/>
</dbReference>
<dbReference type="RefSeq" id="WP_013772145.1">
    <property type="nucleotide sequence ID" value="NC_015514.1"/>
</dbReference>
<dbReference type="AlphaFoldDB" id="F4GYK2"/>
<accession>F4GYK2</accession>
<organism evidence="6 7">
    <name type="scientific">Cellulomonas fimi (strain ATCC 484 / DSM 20113 / JCM 1341 / CCUG 24087 / LMG 16345 / NBRC 15513 / NCIMB 8980 / NCTC 7547 / NRS-133)</name>
    <dbReference type="NCBI Taxonomy" id="590998"/>
    <lineage>
        <taxon>Bacteria</taxon>
        <taxon>Bacillati</taxon>
        <taxon>Actinomycetota</taxon>
        <taxon>Actinomycetes</taxon>
        <taxon>Micrococcales</taxon>
        <taxon>Cellulomonadaceae</taxon>
        <taxon>Cellulomonas</taxon>
    </lineage>
</organism>
<comment type="similarity">
    <text evidence="1">Belongs to the LysR transcriptional regulatory family.</text>
</comment>
<reference evidence="6 7" key="1">
    <citation type="submission" date="2011-04" db="EMBL/GenBank/DDBJ databases">
        <title>Complete sequence of Cellulomonas fimi ATCC 484.</title>
        <authorList>
            <consortium name="US DOE Joint Genome Institute"/>
            <person name="Lucas S."/>
            <person name="Han J."/>
            <person name="Lapidus A."/>
            <person name="Cheng J.-F."/>
            <person name="Goodwin L."/>
            <person name="Pitluck S."/>
            <person name="Peters L."/>
            <person name="Chertkov O."/>
            <person name="Detter J.C."/>
            <person name="Han C."/>
            <person name="Tapia R."/>
            <person name="Land M."/>
            <person name="Hauser L."/>
            <person name="Kyrpides N."/>
            <person name="Ivanova N."/>
            <person name="Ovchinnikova G."/>
            <person name="Pagani I."/>
            <person name="Mead D."/>
            <person name="Brumm P."/>
            <person name="Woyke T."/>
        </authorList>
    </citation>
    <scope>NUCLEOTIDE SEQUENCE [LARGE SCALE GENOMIC DNA]</scope>
    <source>
        <strain evidence="7">ATCC 484 / DSM 20113 / JCM 1341 / NBRC 15513 / NCIMB 8980 / NCTC 7547</strain>
    </source>
</reference>
<dbReference type="eggNOG" id="COG0583">
    <property type="taxonomic scope" value="Bacteria"/>
</dbReference>
<dbReference type="InterPro" id="IPR005119">
    <property type="entry name" value="LysR_subst-bd"/>
</dbReference>
<dbReference type="EMBL" id="CP002666">
    <property type="protein sequence ID" value="AEE47119.1"/>
    <property type="molecule type" value="Genomic_DNA"/>
</dbReference>
<feature type="domain" description="HTH lysR-type" evidence="5">
    <location>
        <begin position="6"/>
        <end position="63"/>
    </location>
</feature>
<dbReference type="PROSITE" id="PS50931">
    <property type="entry name" value="HTH_LYSR"/>
    <property type="match status" value="1"/>
</dbReference>
<keyword evidence="7" id="KW-1185">Reference proteome</keyword>
<keyword evidence="2" id="KW-0805">Transcription regulation</keyword>
<dbReference type="InterPro" id="IPR050389">
    <property type="entry name" value="LysR-type_TF"/>
</dbReference>
<dbReference type="PRINTS" id="PR00039">
    <property type="entry name" value="HTHLYSR"/>
</dbReference>
<dbReference type="Pfam" id="PF00126">
    <property type="entry name" value="HTH_1"/>
    <property type="match status" value="1"/>
</dbReference>
<protein>
    <submittedName>
        <fullName evidence="6">Transcriptional regulator, LysR family</fullName>
    </submittedName>
</protein>
<dbReference type="STRING" id="590998.Celf_3000"/>
<dbReference type="InterPro" id="IPR000847">
    <property type="entry name" value="LysR_HTH_N"/>
</dbReference>
<evidence type="ECO:0000313" key="7">
    <source>
        <dbReference type="Proteomes" id="UP000008460"/>
    </source>
</evidence>
<dbReference type="SUPFAM" id="SSF53850">
    <property type="entry name" value="Periplasmic binding protein-like II"/>
    <property type="match status" value="1"/>
</dbReference>
<evidence type="ECO:0000256" key="2">
    <source>
        <dbReference type="ARBA" id="ARBA00023015"/>
    </source>
</evidence>
<dbReference type="Gene3D" id="3.40.190.10">
    <property type="entry name" value="Periplasmic binding protein-like II"/>
    <property type="match status" value="2"/>
</dbReference>
<dbReference type="Pfam" id="PF03466">
    <property type="entry name" value="LysR_substrate"/>
    <property type="match status" value="1"/>
</dbReference>
<dbReference type="PANTHER" id="PTHR30118:SF15">
    <property type="entry name" value="TRANSCRIPTIONAL REGULATORY PROTEIN"/>
    <property type="match status" value="1"/>
</dbReference>
<evidence type="ECO:0000256" key="1">
    <source>
        <dbReference type="ARBA" id="ARBA00009437"/>
    </source>
</evidence>
<sequence length="310" mass="33913">MNLANLNLNLLTALDALLRERSVTNAAGKLGLSQPALSASLARLRRHFNDPLLVRVGNSYELTPFAEQLGERTGAAMAGVQRVFSVAPTFDPAASDRAFSILVADYALGVLGAGLSRIVAERAPGVRVEFHPHTPRLIERADEVLREVDAMILPRGFLSGLPHLDLFTDTWVCVVDEDHPTIGDTVTLAELGRSPWVVSFRSSSAFTPPMRQLENLGVDVQVQVVVESFLAIPQFVVGTDRVALVQERLVAEMRRGHRLRTVPCPFDVIPLVEALWWHPSQQLEPGHAWLRSVVLEAARGVDTSFSPQAG</sequence>
<dbReference type="InterPro" id="IPR037402">
    <property type="entry name" value="YidZ_PBP2"/>
</dbReference>
<dbReference type="HOGENOM" id="CLU_039613_39_0_11"/>
<dbReference type="Gene3D" id="1.10.10.10">
    <property type="entry name" value="Winged helix-like DNA-binding domain superfamily/Winged helix DNA-binding domain"/>
    <property type="match status" value="1"/>
</dbReference>
<dbReference type="InterPro" id="IPR036388">
    <property type="entry name" value="WH-like_DNA-bd_sf"/>
</dbReference>
<dbReference type="GO" id="GO:0003700">
    <property type="term" value="F:DNA-binding transcription factor activity"/>
    <property type="evidence" value="ECO:0007669"/>
    <property type="project" value="InterPro"/>
</dbReference>
<evidence type="ECO:0000256" key="3">
    <source>
        <dbReference type="ARBA" id="ARBA00023125"/>
    </source>
</evidence>
<dbReference type="Proteomes" id="UP000008460">
    <property type="component" value="Chromosome"/>
</dbReference>